<name>A0A7M1LI37_9BACT</name>
<dbReference type="AlphaFoldDB" id="A0A7M1LI37"/>
<dbReference type="PANTHER" id="PTHR43165">
    <property type="entry name" value="METALLOPHOSPHOESTERASE"/>
    <property type="match status" value="1"/>
</dbReference>
<proteinExistence type="inferred from homology"/>
<evidence type="ECO:0000256" key="1">
    <source>
        <dbReference type="ARBA" id="ARBA00008950"/>
    </source>
</evidence>
<comment type="cofactor">
    <cofactor evidence="2">
        <name>a divalent metal cation</name>
        <dbReference type="ChEBI" id="CHEBI:60240"/>
    </cofactor>
</comment>
<dbReference type="Gene3D" id="3.60.21.10">
    <property type="match status" value="1"/>
</dbReference>
<reference evidence="4 5" key="1">
    <citation type="submission" date="2020-10" db="EMBL/GenBank/DDBJ databases">
        <title>Campylobacter and Helicobacter PacBio genomes.</title>
        <authorList>
            <person name="Lane C."/>
        </authorList>
    </citation>
    <scope>NUCLEOTIDE SEQUENCE [LARGE SCALE GENOMIC DNA]</scope>
    <source>
        <strain evidence="4 5">2016D-0077</strain>
    </source>
</reference>
<dbReference type="Proteomes" id="UP000594749">
    <property type="component" value="Chromosome"/>
</dbReference>
<dbReference type="Pfam" id="PF12850">
    <property type="entry name" value="Metallophos_2"/>
    <property type="match status" value="1"/>
</dbReference>
<evidence type="ECO:0000256" key="2">
    <source>
        <dbReference type="RuleBase" id="RU362039"/>
    </source>
</evidence>
<dbReference type="InterPro" id="IPR024654">
    <property type="entry name" value="Calcineurin-like_PHP_lpxH"/>
</dbReference>
<dbReference type="EC" id="3.1.4.-" evidence="2"/>
<accession>A0A7M1LI37</accession>
<dbReference type="InterPro" id="IPR000979">
    <property type="entry name" value="Phosphodiesterase_MJ0936/Vps29"/>
</dbReference>
<feature type="domain" description="Calcineurin-like phosphoesterase" evidence="3">
    <location>
        <begin position="4"/>
        <end position="146"/>
    </location>
</feature>
<sequence>MRLKFGVISDSHHRSDVAKSAINFLKDCGADLLIHAGDIVEHATLKDLKHSNLPYVAVLGNNDKELQKYKKEFNLFKEPYNFDFNGFKFRLAHYPYYLKGDADIFIYGHTHVFSVTKCNNSLYLNPGEICARKKPKFECVLVECEKQNLINSFKIDKFESHINEICWQEV</sequence>
<comment type="similarity">
    <text evidence="1 2">Belongs to the metallophosphoesterase superfamily. YfcE family.</text>
</comment>
<dbReference type="SUPFAM" id="SSF56300">
    <property type="entry name" value="Metallo-dependent phosphatases"/>
    <property type="match status" value="1"/>
</dbReference>
<protein>
    <recommendedName>
        <fullName evidence="2">Phosphoesterase</fullName>
        <ecNumber evidence="2">3.1.4.-</ecNumber>
    </recommendedName>
</protein>
<evidence type="ECO:0000313" key="5">
    <source>
        <dbReference type="Proteomes" id="UP000594749"/>
    </source>
</evidence>
<keyword evidence="2" id="KW-0479">Metal-binding</keyword>
<dbReference type="InterPro" id="IPR029052">
    <property type="entry name" value="Metallo-depent_PP-like"/>
</dbReference>
<dbReference type="InterPro" id="IPR053193">
    <property type="entry name" value="MetalloPDE_YfcE-like"/>
</dbReference>
<evidence type="ECO:0000313" key="4">
    <source>
        <dbReference type="EMBL" id="QOQ88033.1"/>
    </source>
</evidence>
<dbReference type="EMBL" id="CP063078">
    <property type="protein sequence ID" value="QOQ88033.1"/>
    <property type="molecule type" value="Genomic_DNA"/>
</dbReference>
<dbReference type="GO" id="GO:0046872">
    <property type="term" value="F:metal ion binding"/>
    <property type="evidence" value="ECO:0007669"/>
    <property type="project" value="UniProtKB-KW"/>
</dbReference>
<organism evidence="4 5">
    <name type="scientific">Campylobacter corcagiensis</name>
    <dbReference type="NCBI Taxonomy" id="1448857"/>
    <lineage>
        <taxon>Bacteria</taxon>
        <taxon>Pseudomonadati</taxon>
        <taxon>Campylobacterota</taxon>
        <taxon>Epsilonproteobacteria</taxon>
        <taxon>Campylobacterales</taxon>
        <taxon>Campylobacteraceae</taxon>
        <taxon>Campylobacter</taxon>
    </lineage>
</organism>
<dbReference type="NCBIfam" id="TIGR00040">
    <property type="entry name" value="yfcE"/>
    <property type="match status" value="1"/>
</dbReference>
<keyword evidence="5" id="KW-1185">Reference proteome</keyword>
<gene>
    <name evidence="4" type="ORF">IMC76_04380</name>
</gene>
<dbReference type="RefSeq" id="WP_025801908.1">
    <property type="nucleotide sequence ID" value="NZ_CP053842.1"/>
</dbReference>
<dbReference type="PANTHER" id="PTHR43165:SF1">
    <property type="entry name" value="PHOSPHODIESTERASE MJ0936"/>
    <property type="match status" value="1"/>
</dbReference>
<dbReference type="OrthoDB" id="9785951at2"/>
<dbReference type="GO" id="GO:0016787">
    <property type="term" value="F:hydrolase activity"/>
    <property type="evidence" value="ECO:0007669"/>
    <property type="project" value="UniProtKB-UniRule"/>
</dbReference>
<evidence type="ECO:0000259" key="3">
    <source>
        <dbReference type="Pfam" id="PF12850"/>
    </source>
</evidence>